<dbReference type="InterPro" id="IPR021133">
    <property type="entry name" value="HEAT_type_2"/>
</dbReference>
<dbReference type="EMBL" id="CAJMWZ010001817">
    <property type="protein sequence ID" value="CAE6443341.1"/>
    <property type="molecule type" value="Genomic_DNA"/>
</dbReference>
<dbReference type="Pfam" id="PF23271">
    <property type="entry name" value="HEAT_GCN1"/>
    <property type="match status" value="2"/>
</dbReference>
<dbReference type="Pfam" id="PF24916">
    <property type="entry name" value="HEAT_GCN1_fung"/>
    <property type="match status" value="1"/>
</dbReference>
<gene>
    <name evidence="6" type="ORF">RDB_LOCUS32715</name>
</gene>
<feature type="region of interest" description="Disordered" evidence="4">
    <location>
        <begin position="375"/>
        <end position="402"/>
    </location>
</feature>
<dbReference type="InterPro" id="IPR022716">
    <property type="entry name" value="Gcn1_N"/>
</dbReference>
<sequence>MSKAEIHSWITSAQRDDTSDDGRDTVDATSETINEEEDWVSFVTIAQRRLLGDGTRGRTEFLKEQLGVVASRGDISQDQSLEILHLLMLTVPRYSDSDSRHAVLDCVNSLLRRDVSPSSPPPTPSLISHTLIAWVVKESSKALAPSTQFVLLTWITAAFTACAKSDTFSAAKTFKVVLNTMAILIDTVAREGKPGAVRSAFVLVRRTLRNNHALIPAVVDVLLEPAKSASTPLNYAVLIGISVDVALRIRPTKVNEESPGVAYIGLVKENVLTYYSTHAVLAKSAVPDYILKSFHDLLQTCVTEDDLANIIVPAAEKAILRSPEVSLDVLAHLFSSLPYSLPPALFTRVLNPALNATKSTNPAARTGSIHAIKSLLTPPSPKQSLPGAPPNATPPSNSDETYTQNIQSARELILAPLQTAKTSSADHRATLIAISSVLPESKERTVGVLNSVVPSVAKDGKEDGWAPVGALLKTALAQNEEISKEVVAALTKEMSSSKVPVRRAACAAVGNALWELGVDAESWTPAATSFLTALSPALEANLKTTSATPLNLPAGPLEGYIATAIAFARGGKDGIASKNPVLTGIAGTAAKPSFLLWDKVWSKVNDALEEIWLVRAAVATFEWFEEGSVKKADGVKSALGGIFVHCAVRSTHHDTRRLTFEALSKLSQRFPKSVVSTIVEAVVAATETKPKAAPANTSISSTKPPAGAKPAAKPTSTPAPKASTSTAAKPATNASDDGPQNTSRPNPKTILQAKFSALLATVTPSAEHVEEPLRGDLVVEMIGVAHRGDVSSPQRQLWVDLCLRAKLDPHVLVTRSVDRLLELVLLKQGEHSEQTLESAYRALSSIVFIAPAVVLPHVISEIQRTLAPAQVEALGAVDFAIWRTPAGTMFHDVLANKKGPVLNNKSKDADIEKWEAELRKTLESKKGAPSKALSKQEQAQVNAQLAKEEAIRSNVQRIKGDMLRGLALIKSLVATGIPELSIHIAGIAKLLLDGALKKGSTLVGSEAFETYLDLAKMCSDRLDVFKRWIGVATLRVFDVSDVPEELKLEPLNGLIVRVLYRLRSLSEQSPFDPSTYAYTSPFIDHVIRSGSIATTTPEEALEQVTLALDIIQFHCGEFSDSAYPRIEAARSLIYIIGNVPKAAKSAVSALVDLGQSISANVSEEETNVLLRSTLAQEAYVRNACLQALQPFDLTELDWSPEIWIACHDEDEQNARLARHLWDDNGLDVSSGYISELLPFLDHENKYVRTAVGEAIAESASTLPETLPQLMLTLEELYREKAKILAPEFDDYGMVIESSLDRTDPWPARAAIANAFRHLAPYFTETEVVPFFEFLIKDEALGDRHAAVRRNMLDAGNAVLDLHGDKKLQELIEMFERHLSSPSTGTDTSDNIREAVVVLFGRHAGHLEASDPRVPQVVDRLVEALKTPSEVVQIAVADCLPALVKLMKPRLPKLVDHLFEELINGTKYAQRRGAAYGLAGVLKGRGIMGFKEFDIVGRLRRAMDDKKRFEARQGVVFVFETLSVTLGRLFEPYIPLILPLLLGAFGDGTPDVRDATIDASKVIMANMSGYGVKLILPTLLETLEEKQWRTKKGSIELLGSMAYCAPKQLSVSLPTVIPQLTGVLTDSHAQVRTAANKSLKQFGEVISNPEIQSLVPTLLKAMVDPDKTSNALTSLLKTSFVHYIDSPSLALLVPIIVRGLKERSSDTKRKAVQIVGNLSSLTDSKDFIPYLSQLMPLVHIVLVDPVPEARATAAKALGTLIERLGEVNFPDMVDNLLQTLKTDTSGVDRQGAAQGLSEVLSGLGMERMEALLPEVITSVSSPRPYVREGFMSLLVYLPATFGHRFTPHLSRIIPPILGGLADSEESVRSASMKAGRMVVSNYSSKAIDLLLPELEKGMFDSGWRIRHSSITLVGELLFRVSGISGKAEIEEDEEAAVDVTAAESSRRALTEALGKERRDRVLSALYIVRQDAVAAVRLASIHIWKALVANTPRTVRDLLPTLIDQIVNLLAKPDSDQRETAARTIAELCRKLGEKILGEIVPLLRTAATSPNPATREGVCLVLTEIMLNTTESQREGHEAEITAAVRVSLVDSEPAVRAAAAQAFDVLQEHLGAQAIDQTIPTLLEALRDSTDSSGTALQALKEVRATTVFPVLIPSLITQPITISNARAMASLVTVAGNALSKRLTQILTAFVKSLETEKDEETREAVEEAISALLGSISDAEGLNTLMMLLLSWVKHDNPRRRISALEFFGTFCQHTELDFEIYRVDWIRVLIPMLDDSDGDVVQQAWNALDEFVKSLGKDDLESLSVPLRRALESTGEPGRHVPGLALPKGLSPLLPIIFAEAQREGHEAEITAAVRVSLVDSEPAVRAAAAQAFDVLQEHLGAQAIDQTIPTLLEALRDSTDSSGTALQALKEVMMVRATTVFPVLIPSLITHPITISNARAMASLVTVAGNALSKRLTQILTALVKSLETEEDEETREAVTEATTALLGSISDAEGLNTLMMLLLSWVKHDDPRRRMSALELFGTFCQQTELEFEIYRVDWIRVLVPMLDDSDESVVQKAWNALDEFVKSLGKDDLESLSVPLRRALESTGGPGRYVPGLGLPKGLSPLLPIIFAGLTTGNSEQREQSAYAIGDLVTRTEESALKPFTTQLTGPLIRVITQATTYPPAVKSAILSALTTLLAVVPTFVKPFFPQLQRTFVKAAQDPASLVVRTRAAEALGVLMKNHTRGDVLATELLKEIKANVFEDEPIAASLVLALAGVVKNSGANVGSASRLAIVELILDSAGKSESGQTHQDNYNAAIGQLFASLGDQPDVKPIIDAHILANTPTSALASQLLLAVIQDSPQTLTTFKCAPSVVKKVVQSIGTDQPSVSRPAREARDVLKNSPAWKDDAAVQAAFG</sequence>
<feature type="repeat" description="HEAT" evidence="3">
    <location>
        <begin position="1733"/>
        <end position="1771"/>
    </location>
</feature>
<dbReference type="PANTHER" id="PTHR23346:SF7">
    <property type="entry name" value="STALLED RIBOSOME SENSOR GCN1"/>
    <property type="match status" value="1"/>
</dbReference>
<keyword evidence="2" id="KW-0677">Repeat</keyword>
<dbReference type="SUPFAM" id="SSF48371">
    <property type="entry name" value="ARM repeat"/>
    <property type="match status" value="5"/>
</dbReference>
<dbReference type="Pfam" id="PF12074">
    <property type="entry name" value="Gcn1_N"/>
    <property type="match status" value="1"/>
</dbReference>
<dbReference type="PANTHER" id="PTHR23346">
    <property type="entry name" value="TRANSLATIONAL ACTIVATOR GCN1-RELATED"/>
    <property type="match status" value="1"/>
</dbReference>
<dbReference type="Proteomes" id="UP000663850">
    <property type="component" value="Unassembled WGS sequence"/>
</dbReference>
<dbReference type="Pfam" id="PF24987">
    <property type="entry name" value="HEAT_EF3_N"/>
    <property type="match status" value="2"/>
</dbReference>
<organism evidence="6 7">
    <name type="scientific">Rhizoctonia solani</name>
    <dbReference type="NCBI Taxonomy" id="456999"/>
    <lineage>
        <taxon>Eukaryota</taxon>
        <taxon>Fungi</taxon>
        <taxon>Dikarya</taxon>
        <taxon>Basidiomycota</taxon>
        <taxon>Agaricomycotina</taxon>
        <taxon>Agaricomycetes</taxon>
        <taxon>Cantharellales</taxon>
        <taxon>Ceratobasidiaceae</taxon>
        <taxon>Rhizoctonia</taxon>
    </lineage>
</organism>
<dbReference type="InterPro" id="IPR016024">
    <property type="entry name" value="ARM-type_fold"/>
</dbReference>
<dbReference type="Pfam" id="PF24993">
    <property type="entry name" value="GNC1_N"/>
    <property type="match status" value="1"/>
</dbReference>
<dbReference type="GO" id="GO:0034198">
    <property type="term" value="P:cellular response to amino acid starvation"/>
    <property type="evidence" value="ECO:0007669"/>
    <property type="project" value="TreeGrafter"/>
</dbReference>
<evidence type="ECO:0000256" key="3">
    <source>
        <dbReference type="PROSITE-ProRule" id="PRU00103"/>
    </source>
</evidence>
<evidence type="ECO:0000256" key="2">
    <source>
        <dbReference type="ARBA" id="ARBA00022737"/>
    </source>
</evidence>
<feature type="repeat" description="HEAT" evidence="3">
    <location>
        <begin position="2081"/>
        <end position="2119"/>
    </location>
</feature>
<evidence type="ECO:0000259" key="5">
    <source>
        <dbReference type="SMART" id="SM01349"/>
    </source>
</evidence>
<dbReference type="InterPro" id="IPR011989">
    <property type="entry name" value="ARM-like"/>
</dbReference>
<feature type="repeat" description="HEAT" evidence="3">
    <location>
        <begin position="1615"/>
        <end position="1653"/>
    </location>
</feature>
<dbReference type="GO" id="GO:0006417">
    <property type="term" value="P:regulation of translation"/>
    <property type="evidence" value="ECO:0007669"/>
    <property type="project" value="TreeGrafter"/>
</dbReference>
<feature type="region of interest" description="Disordered" evidence="4">
    <location>
        <begin position="689"/>
        <end position="747"/>
    </location>
</feature>
<reference evidence="6" key="1">
    <citation type="submission" date="2021-01" db="EMBL/GenBank/DDBJ databases">
        <authorList>
            <person name="Kaushik A."/>
        </authorList>
    </citation>
    <scope>NUCLEOTIDE SEQUENCE</scope>
    <source>
        <strain evidence="6">Type strain: AG8-Rh-89/</strain>
    </source>
</reference>
<feature type="region of interest" description="Disordered" evidence="4">
    <location>
        <begin position="1"/>
        <end position="31"/>
    </location>
</feature>
<feature type="compositionally biased region" description="Basic and acidic residues" evidence="4">
    <location>
        <begin position="14"/>
        <end position="26"/>
    </location>
</feature>
<dbReference type="InterPro" id="IPR034085">
    <property type="entry name" value="TOG"/>
</dbReference>
<feature type="compositionally biased region" description="Low complexity" evidence="4">
    <location>
        <begin position="689"/>
        <end position="735"/>
    </location>
</feature>
<evidence type="ECO:0000313" key="7">
    <source>
        <dbReference type="Proteomes" id="UP000663850"/>
    </source>
</evidence>
<name>A0A8H3AYC3_9AGAM</name>
<feature type="repeat" description="HEAT" evidence="3">
    <location>
        <begin position="2354"/>
        <end position="2392"/>
    </location>
</feature>
<proteinExistence type="inferred from homology"/>
<comment type="similarity">
    <text evidence="1">Belongs to the GCN1 family.</text>
</comment>
<evidence type="ECO:0000256" key="4">
    <source>
        <dbReference type="SAM" id="MobiDB-lite"/>
    </source>
</evidence>
<accession>A0A8H3AYC3</accession>
<dbReference type="InterPro" id="IPR056810">
    <property type="entry name" value="GNC1-like_N"/>
</dbReference>
<dbReference type="PROSITE" id="PS50077">
    <property type="entry name" value="HEAT_REPEAT"/>
    <property type="match status" value="4"/>
</dbReference>
<dbReference type="Pfam" id="PF24984">
    <property type="entry name" value="HEAT_EF3_GNC1"/>
    <property type="match status" value="1"/>
</dbReference>
<dbReference type="InterPro" id="IPR057546">
    <property type="entry name" value="HEAT_GCN1"/>
</dbReference>
<dbReference type="Pfam" id="PF13646">
    <property type="entry name" value="HEAT_2"/>
    <property type="match status" value="1"/>
</dbReference>
<dbReference type="InterPro" id="IPR056809">
    <property type="entry name" value="HEAT_GCN1_fung"/>
</dbReference>
<dbReference type="GO" id="GO:0005829">
    <property type="term" value="C:cytosol"/>
    <property type="evidence" value="ECO:0007669"/>
    <property type="project" value="TreeGrafter"/>
</dbReference>
<comment type="caution">
    <text evidence="6">The sequence shown here is derived from an EMBL/GenBank/DDBJ whole genome shotgun (WGS) entry which is preliminary data.</text>
</comment>
<protein>
    <recommendedName>
        <fullName evidence="5">TOG domain-containing protein</fullName>
    </recommendedName>
</protein>
<dbReference type="SMART" id="SM01349">
    <property type="entry name" value="TOG"/>
    <property type="match status" value="1"/>
</dbReference>
<evidence type="ECO:0000256" key="1">
    <source>
        <dbReference type="ARBA" id="ARBA00007366"/>
    </source>
</evidence>
<dbReference type="GO" id="GO:0019887">
    <property type="term" value="F:protein kinase regulator activity"/>
    <property type="evidence" value="ECO:0007669"/>
    <property type="project" value="TreeGrafter"/>
</dbReference>
<evidence type="ECO:0000313" key="6">
    <source>
        <dbReference type="EMBL" id="CAE6443341.1"/>
    </source>
</evidence>
<dbReference type="Gene3D" id="1.25.10.10">
    <property type="entry name" value="Leucine-rich Repeat Variant"/>
    <property type="match status" value="8"/>
</dbReference>
<feature type="domain" description="TOG" evidence="5">
    <location>
        <begin position="1444"/>
        <end position="1673"/>
    </location>
</feature>